<evidence type="ECO:0000313" key="2">
    <source>
        <dbReference type="EMBL" id="TXK04158.1"/>
    </source>
</evidence>
<organism evidence="2 3">
    <name type="scientific">Microbacterium mitrae</name>
    <dbReference type="NCBI Taxonomy" id="664640"/>
    <lineage>
        <taxon>Bacteria</taxon>
        <taxon>Bacillati</taxon>
        <taxon>Actinomycetota</taxon>
        <taxon>Actinomycetes</taxon>
        <taxon>Micrococcales</taxon>
        <taxon>Microbacteriaceae</taxon>
        <taxon>Microbacterium</taxon>
    </lineage>
</organism>
<comment type="caution">
    <text evidence="2">The sequence shown here is derived from an EMBL/GenBank/DDBJ whole genome shotgun (WGS) entry which is preliminary data.</text>
</comment>
<accession>A0A5C8HP57</accession>
<sequence>MKRYLAATVCAAALLLAAPVAASAAAPTAVAAPAAAVVVPAVGPGPLVEQPLEGFFPTVGLCNAERLSFRSQGYWTGGCFYSSTNRGWAFYYSR</sequence>
<name>A0A5C8HP57_9MICO</name>
<evidence type="ECO:0000256" key="1">
    <source>
        <dbReference type="SAM" id="SignalP"/>
    </source>
</evidence>
<feature type="chain" id="PRO_5038339566" description="Secreted protein" evidence="1">
    <location>
        <begin position="32"/>
        <end position="94"/>
    </location>
</feature>
<dbReference type="Proteomes" id="UP000321196">
    <property type="component" value="Unassembled WGS sequence"/>
</dbReference>
<evidence type="ECO:0008006" key="4">
    <source>
        <dbReference type="Google" id="ProtNLM"/>
    </source>
</evidence>
<proteinExistence type="predicted"/>
<dbReference type="RefSeq" id="WP_147826214.1">
    <property type="nucleotide sequence ID" value="NZ_BAAARG010000003.1"/>
</dbReference>
<evidence type="ECO:0000313" key="3">
    <source>
        <dbReference type="Proteomes" id="UP000321196"/>
    </source>
</evidence>
<dbReference type="EMBL" id="VRSW01000003">
    <property type="protein sequence ID" value="TXK04158.1"/>
    <property type="molecule type" value="Genomic_DNA"/>
</dbReference>
<gene>
    <name evidence="2" type="ORF">FVP60_10415</name>
</gene>
<keyword evidence="1" id="KW-0732">Signal</keyword>
<dbReference type="AlphaFoldDB" id="A0A5C8HP57"/>
<protein>
    <recommendedName>
        <fullName evidence="4">Secreted protein</fullName>
    </recommendedName>
</protein>
<reference evidence="2 3" key="1">
    <citation type="submission" date="2019-08" db="EMBL/GenBank/DDBJ databases">
        <authorList>
            <person name="Dong K."/>
        </authorList>
    </citation>
    <scope>NUCLEOTIDE SEQUENCE [LARGE SCALE GENOMIC DNA]</scope>
    <source>
        <strain evidence="2 3">M4-8</strain>
    </source>
</reference>
<keyword evidence="3" id="KW-1185">Reference proteome</keyword>
<feature type="signal peptide" evidence="1">
    <location>
        <begin position="1"/>
        <end position="31"/>
    </location>
</feature>